<sequence length="63" mass="7323">MVSMVLVPYGINPNFDNVPRVMVTSLRILKKIVQHTLEKILSPFYLQNYSSTLFSFLSLLNKY</sequence>
<evidence type="ECO:0000313" key="1">
    <source>
        <dbReference type="EMBL" id="RNA13653.1"/>
    </source>
</evidence>
<gene>
    <name evidence="1" type="ORF">BpHYR1_042824</name>
</gene>
<protein>
    <submittedName>
        <fullName evidence="1">Uncharacterized protein</fullName>
    </submittedName>
</protein>
<dbReference type="EMBL" id="REGN01005351">
    <property type="protein sequence ID" value="RNA13653.1"/>
    <property type="molecule type" value="Genomic_DNA"/>
</dbReference>
<organism evidence="1 2">
    <name type="scientific">Brachionus plicatilis</name>
    <name type="common">Marine rotifer</name>
    <name type="synonym">Brachionus muelleri</name>
    <dbReference type="NCBI Taxonomy" id="10195"/>
    <lineage>
        <taxon>Eukaryota</taxon>
        <taxon>Metazoa</taxon>
        <taxon>Spiralia</taxon>
        <taxon>Gnathifera</taxon>
        <taxon>Rotifera</taxon>
        <taxon>Eurotatoria</taxon>
        <taxon>Monogononta</taxon>
        <taxon>Pseudotrocha</taxon>
        <taxon>Ploima</taxon>
        <taxon>Brachionidae</taxon>
        <taxon>Brachionus</taxon>
    </lineage>
</organism>
<dbReference type="Proteomes" id="UP000276133">
    <property type="component" value="Unassembled WGS sequence"/>
</dbReference>
<comment type="caution">
    <text evidence="1">The sequence shown here is derived from an EMBL/GenBank/DDBJ whole genome shotgun (WGS) entry which is preliminary data.</text>
</comment>
<accession>A0A3M7QQU0</accession>
<reference evidence="1 2" key="1">
    <citation type="journal article" date="2018" name="Sci. Rep.">
        <title>Genomic signatures of local adaptation to the degree of environmental predictability in rotifers.</title>
        <authorList>
            <person name="Franch-Gras L."/>
            <person name="Hahn C."/>
            <person name="Garcia-Roger E.M."/>
            <person name="Carmona M.J."/>
            <person name="Serra M."/>
            <person name="Gomez A."/>
        </authorList>
    </citation>
    <scope>NUCLEOTIDE SEQUENCE [LARGE SCALE GENOMIC DNA]</scope>
    <source>
        <strain evidence="1">HYR1</strain>
    </source>
</reference>
<evidence type="ECO:0000313" key="2">
    <source>
        <dbReference type="Proteomes" id="UP000276133"/>
    </source>
</evidence>
<name>A0A3M7QQU0_BRAPC</name>
<proteinExistence type="predicted"/>
<keyword evidence="2" id="KW-1185">Reference proteome</keyword>
<dbReference type="AlphaFoldDB" id="A0A3M7QQU0"/>